<evidence type="ECO:0000313" key="13">
    <source>
        <dbReference type="Proteomes" id="UP001595897"/>
    </source>
</evidence>
<keyword evidence="4" id="KW-1003">Cell membrane</keyword>
<evidence type="ECO:0000256" key="6">
    <source>
        <dbReference type="ARBA" id="ARBA00022519"/>
    </source>
</evidence>
<comment type="subcellular location">
    <subcellularLocation>
        <location evidence="1">Cell inner membrane</location>
        <topology evidence="1">Single-pass membrane protein</topology>
    </subcellularLocation>
</comment>
<evidence type="ECO:0000259" key="11">
    <source>
        <dbReference type="Pfam" id="PF08334"/>
    </source>
</evidence>
<accession>A0ABV9LR55</accession>
<name>A0ABV9LR55_9ALTE</name>
<sequence>MKAFRSLTLGKHKAQGFTLIEVMIVIFIIGMIAALVIPNVGGSKSTAELKKAAIDIQNLENALQMYKLNANRFPTTEQGLEALVSIPSIEPIPKNYPEGGIINRLPQDPWGGDYKLLSPGEIKPVEIYSLGPDGIEGTEDDIGSWNINEYL</sequence>
<comment type="similarity">
    <text evidence="2">Belongs to the GSP G family.</text>
</comment>
<dbReference type="InterPro" id="IPR045584">
    <property type="entry name" value="Pilin-like"/>
</dbReference>
<evidence type="ECO:0000256" key="4">
    <source>
        <dbReference type="ARBA" id="ARBA00022475"/>
    </source>
</evidence>
<evidence type="ECO:0000256" key="2">
    <source>
        <dbReference type="ARBA" id="ARBA00009984"/>
    </source>
</evidence>
<reference evidence="13" key="1">
    <citation type="journal article" date="2019" name="Int. J. Syst. Evol. Microbiol.">
        <title>The Global Catalogue of Microorganisms (GCM) 10K type strain sequencing project: providing services to taxonomists for standard genome sequencing and annotation.</title>
        <authorList>
            <consortium name="The Broad Institute Genomics Platform"/>
            <consortium name="The Broad Institute Genome Sequencing Center for Infectious Disease"/>
            <person name="Wu L."/>
            <person name="Ma J."/>
        </authorList>
    </citation>
    <scope>NUCLEOTIDE SEQUENCE [LARGE SCALE GENOMIC DNA]</scope>
    <source>
        <strain evidence="13">KACC 12507</strain>
    </source>
</reference>
<dbReference type="PRINTS" id="PR00813">
    <property type="entry name" value="BCTERIALGSPG"/>
</dbReference>
<dbReference type="Proteomes" id="UP001595897">
    <property type="component" value="Unassembled WGS sequence"/>
</dbReference>
<keyword evidence="7 10" id="KW-0812">Transmembrane</keyword>
<evidence type="ECO:0000256" key="8">
    <source>
        <dbReference type="ARBA" id="ARBA00022989"/>
    </source>
</evidence>
<dbReference type="PANTHER" id="PTHR30093">
    <property type="entry name" value="GENERAL SECRETION PATHWAY PROTEIN G"/>
    <property type="match status" value="1"/>
</dbReference>
<evidence type="ECO:0000313" key="12">
    <source>
        <dbReference type="EMBL" id="MFC4698614.1"/>
    </source>
</evidence>
<evidence type="ECO:0000256" key="7">
    <source>
        <dbReference type="ARBA" id="ARBA00022692"/>
    </source>
</evidence>
<keyword evidence="8 10" id="KW-1133">Transmembrane helix</keyword>
<dbReference type="Gene3D" id="3.30.700.10">
    <property type="entry name" value="Glycoprotein, Type 4 Pilin"/>
    <property type="match status" value="1"/>
</dbReference>
<dbReference type="Pfam" id="PF08334">
    <property type="entry name" value="T2SSG"/>
    <property type="match status" value="1"/>
</dbReference>
<dbReference type="NCBIfam" id="TIGR01710">
    <property type="entry name" value="typeII_sec_gspG"/>
    <property type="match status" value="1"/>
</dbReference>
<gene>
    <name evidence="12" type="primary">gspG</name>
    <name evidence="12" type="ORF">ACFO4O_00385</name>
</gene>
<keyword evidence="6" id="KW-0997">Cell inner membrane</keyword>
<dbReference type="PROSITE" id="PS00409">
    <property type="entry name" value="PROKAR_NTER_METHYL"/>
    <property type="match status" value="1"/>
</dbReference>
<dbReference type="RefSeq" id="WP_382405214.1">
    <property type="nucleotide sequence ID" value="NZ_JBHSGU010000001.1"/>
</dbReference>
<dbReference type="InterPro" id="IPR012902">
    <property type="entry name" value="N_methyl_site"/>
</dbReference>
<protein>
    <recommendedName>
        <fullName evidence="3">Type II secretion system core protein G</fullName>
    </recommendedName>
</protein>
<dbReference type="PANTHER" id="PTHR30093:SF44">
    <property type="entry name" value="TYPE II SECRETION SYSTEM CORE PROTEIN G"/>
    <property type="match status" value="1"/>
</dbReference>
<feature type="domain" description="Type II secretion system protein GspG C-terminal" evidence="11">
    <location>
        <begin position="40"/>
        <end position="145"/>
    </location>
</feature>
<proteinExistence type="inferred from homology"/>
<evidence type="ECO:0000256" key="9">
    <source>
        <dbReference type="ARBA" id="ARBA00023136"/>
    </source>
</evidence>
<feature type="transmembrane region" description="Helical" evidence="10">
    <location>
        <begin position="20"/>
        <end position="41"/>
    </location>
</feature>
<dbReference type="EMBL" id="JBHSGU010000001">
    <property type="protein sequence ID" value="MFC4698614.1"/>
    <property type="molecule type" value="Genomic_DNA"/>
</dbReference>
<keyword evidence="13" id="KW-1185">Reference proteome</keyword>
<dbReference type="InterPro" id="IPR000983">
    <property type="entry name" value="Bac_GSPG_pilin"/>
</dbReference>
<keyword evidence="9 10" id="KW-0472">Membrane</keyword>
<keyword evidence="5" id="KW-0488">Methylation</keyword>
<evidence type="ECO:0000256" key="10">
    <source>
        <dbReference type="SAM" id="Phobius"/>
    </source>
</evidence>
<evidence type="ECO:0000256" key="1">
    <source>
        <dbReference type="ARBA" id="ARBA00004377"/>
    </source>
</evidence>
<evidence type="ECO:0000256" key="3">
    <source>
        <dbReference type="ARBA" id="ARBA00020042"/>
    </source>
</evidence>
<organism evidence="12 13">
    <name type="scientific">Glaciecola siphonariae</name>
    <dbReference type="NCBI Taxonomy" id="521012"/>
    <lineage>
        <taxon>Bacteria</taxon>
        <taxon>Pseudomonadati</taxon>
        <taxon>Pseudomonadota</taxon>
        <taxon>Gammaproteobacteria</taxon>
        <taxon>Alteromonadales</taxon>
        <taxon>Alteromonadaceae</taxon>
        <taxon>Glaciecola</taxon>
    </lineage>
</organism>
<dbReference type="SUPFAM" id="SSF54523">
    <property type="entry name" value="Pili subunits"/>
    <property type="match status" value="1"/>
</dbReference>
<dbReference type="InterPro" id="IPR013545">
    <property type="entry name" value="T2SS_protein-GspG_C"/>
</dbReference>
<comment type="caution">
    <text evidence="12">The sequence shown here is derived from an EMBL/GenBank/DDBJ whole genome shotgun (WGS) entry which is preliminary data.</text>
</comment>
<evidence type="ECO:0000256" key="5">
    <source>
        <dbReference type="ARBA" id="ARBA00022481"/>
    </source>
</evidence>
<dbReference type="Pfam" id="PF07963">
    <property type="entry name" value="N_methyl"/>
    <property type="match status" value="1"/>
</dbReference>
<dbReference type="InterPro" id="IPR010054">
    <property type="entry name" value="Type2_sec_GspG"/>
</dbReference>
<dbReference type="NCBIfam" id="TIGR02532">
    <property type="entry name" value="IV_pilin_GFxxxE"/>
    <property type="match status" value="1"/>
</dbReference>